<gene>
    <name evidence="1" type="ORF">SAMN05421659_11968</name>
</gene>
<name>A0A1I0RNP2_9FIRM</name>
<evidence type="ECO:0000313" key="1">
    <source>
        <dbReference type="EMBL" id="SEW42738.1"/>
    </source>
</evidence>
<reference evidence="1 2" key="1">
    <citation type="submission" date="2016-10" db="EMBL/GenBank/DDBJ databases">
        <authorList>
            <person name="de Groot N.N."/>
        </authorList>
    </citation>
    <scope>NUCLEOTIDE SEQUENCE [LARGE SCALE GENOMIC DNA]</scope>
    <source>
        <strain evidence="1 2">DSM 9179</strain>
    </source>
</reference>
<evidence type="ECO:0000313" key="2">
    <source>
        <dbReference type="Proteomes" id="UP000199701"/>
    </source>
</evidence>
<protein>
    <submittedName>
        <fullName evidence="1">Uncharacterized protein</fullName>
    </submittedName>
</protein>
<accession>A0A1I0RNP2</accession>
<sequence length="46" mass="5369">MVKNEIRGFMLKMKNDPRITSVGKLIRNSSERTKMLGTRVSYLNRV</sequence>
<dbReference type="Proteomes" id="UP000199701">
    <property type="component" value="Unassembled WGS sequence"/>
</dbReference>
<organism evidence="1 2">
    <name type="scientific">[Clostridium] fimetarium</name>
    <dbReference type="NCBI Taxonomy" id="99656"/>
    <lineage>
        <taxon>Bacteria</taxon>
        <taxon>Bacillati</taxon>
        <taxon>Bacillota</taxon>
        <taxon>Clostridia</taxon>
        <taxon>Lachnospirales</taxon>
        <taxon>Lachnospiraceae</taxon>
    </lineage>
</organism>
<dbReference type="RefSeq" id="WP_139197334.1">
    <property type="nucleotide sequence ID" value="NZ_FOJI01000019.1"/>
</dbReference>
<keyword evidence="2" id="KW-1185">Reference proteome</keyword>
<dbReference type="EMBL" id="FOJI01000019">
    <property type="protein sequence ID" value="SEW42738.1"/>
    <property type="molecule type" value="Genomic_DNA"/>
</dbReference>
<proteinExistence type="predicted"/>
<dbReference type="AlphaFoldDB" id="A0A1I0RNP2"/>